<dbReference type="InterPro" id="IPR001722">
    <property type="entry name" value="Glyco_hydro_7"/>
</dbReference>
<dbReference type="FunFam" id="2.70.100.10:FF:000001">
    <property type="entry name" value="Glucanase"/>
    <property type="match status" value="1"/>
</dbReference>
<evidence type="ECO:0000313" key="12">
    <source>
        <dbReference type="EMBL" id="BAF57382.1"/>
    </source>
</evidence>
<evidence type="ECO:0000256" key="11">
    <source>
        <dbReference type="SAM" id="SignalP"/>
    </source>
</evidence>
<feature type="region of interest" description="Disordered" evidence="10">
    <location>
        <begin position="399"/>
        <end position="425"/>
    </location>
</feature>
<dbReference type="PANTHER" id="PTHR33753">
    <property type="entry name" value="1,4-BETA-D-GLUCAN CELLOBIOHYDROLASE B"/>
    <property type="match status" value="1"/>
</dbReference>
<keyword evidence="9" id="KW-0624">Polysaccharide degradation</keyword>
<name>A4UWX2_9EUKA</name>
<evidence type="ECO:0000256" key="4">
    <source>
        <dbReference type="ARBA" id="ARBA00022729"/>
    </source>
</evidence>
<feature type="signal peptide" evidence="11">
    <location>
        <begin position="1"/>
        <end position="16"/>
    </location>
</feature>
<dbReference type="PANTHER" id="PTHR33753:SF2">
    <property type="entry name" value="GLYCOSIDE HYDROLASE FAMILY 7 PROTEIN"/>
    <property type="match status" value="1"/>
</dbReference>
<dbReference type="InterPro" id="IPR037019">
    <property type="entry name" value="Glyco_hydro_7_sf"/>
</dbReference>
<dbReference type="CAZy" id="GH7">
    <property type="family name" value="Glycoside Hydrolase Family 7"/>
</dbReference>
<feature type="chain" id="PRO_5002673304" description="cellulose 1,4-beta-cellobiosidase (non-reducing end)" evidence="11">
    <location>
        <begin position="17"/>
        <end position="445"/>
    </location>
</feature>
<dbReference type="InterPro" id="IPR013320">
    <property type="entry name" value="ConA-like_dom_sf"/>
</dbReference>
<evidence type="ECO:0000256" key="5">
    <source>
        <dbReference type="ARBA" id="ARBA00022801"/>
    </source>
</evidence>
<evidence type="ECO:0000256" key="3">
    <source>
        <dbReference type="ARBA" id="ARBA00012561"/>
    </source>
</evidence>
<keyword evidence="5 12" id="KW-0378">Hydrolase</keyword>
<organism evidence="12">
    <name type="scientific">uncultured symbiotic protist of Neotermes koshunensis</name>
    <dbReference type="NCBI Taxonomy" id="403660"/>
    <lineage>
        <taxon>Eukaryota</taxon>
        <taxon>environmental samples</taxon>
    </lineage>
</organism>
<evidence type="ECO:0000256" key="7">
    <source>
        <dbReference type="ARBA" id="ARBA00023277"/>
    </source>
</evidence>
<keyword evidence="6" id="KW-0136">Cellulose degradation</keyword>
<dbReference type="SUPFAM" id="SSF49899">
    <property type="entry name" value="Concanavalin A-like lectins/glucanases"/>
    <property type="match status" value="1"/>
</dbReference>
<evidence type="ECO:0000256" key="2">
    <source>
        <dbReference type="ARBA" id="ARBA00006044"/>
    </source>
</evidence>
<reference evidence="12" key="1">
    <citation type="journal article" date="2010" name="PLoS ONE">
        <title>Phylogenetic analysis of cellulolytic enzyme genes from representative lineages of termites and a related cockroach.</title>
        <authorList>
            <person name="Todaka N."/>
            <person name="Inoue T."/>
            <person name="Saita K."/>
            <person name="Ohkuma M."/>
            <person name="Nalepa C.A."/>
            <person name="Lenz M."/>
            <person name="Kudo T."/>
            <person name="Moriya S."/>
        </authorList>
    </citation>
    <scope>NUCLEOTIDE SEQUENCE</scope>
</reference>
<dbReference type="Pfam" id="PF00840">
    <property type="entry name" value="Glyco_hydro_7"/>
    <property type="match status" value="1"/>
</dbReference>
<protein>
    <recommendedName>
        <fullName evidence="3">cellulose 1,4-beta-cellobiosidase (non-reducing end)</fullName>
        <ecNumber evidence="3">3.2.1.91</ecNumber>
    </recommendedName>
</protein>
<keyword evidence="7" id="KW-0119">Carbohydrate metabolism</keyword>
<dbReference type="CDD" id="cd07999">
    <property type="entry name" value="GH7_CBH_EG"/>
    <property type="match status" value="1"/>
</dbReference>
<keyword evidence="8" id="KW-0326">Glycosidase</keyword>
<proteinExistence type="evidence at transcript level"/>
<evidence type="ECO:0000256" key="6">
    <source>
        <dbReference type="ARBA" id="ARBA00023001"/>
    </source>
</evidence>
<comment type="similarity">
    <text evidence="2">Belongs to the glycosyl hydrolase 7 (cellulase C) family.</text>
</comment>
<dbReference type="AlphaFoldDB" id="A4UWX2"/>
<dbReference type="Gene3D" id="2.70.100.10">
    <property type="entry name" value="Glycoside hydrolase, family 7, domain"/>
    <property type="match status" value="1"/>
</dbReference>
<dbReference type="EC" id="3.2.1.91" evidence="3"/>
<keyword evidence="4 11" id="KW-0732">Signal</keyword>
<evidence type="ECO:0000256" key="8">
    <source>
        <dbReference type="ARBA" id="ARBA00023295"/>
    </source>
</evidence>
<evidence type="ECO:0000256" key="10">
    <source>
        <dbReference type="SAM" id="MobiDB-lite"/>
    </source>
</evidence>
<evidence type="ECO:0000256" key="9">
    <source>
        <dbReference type="ARBA" id="ARBA00023326"/>
    </source>
</evidence>
<dbReference type="GO" id="GO:0016162">
    <property type="term" value="F:cellulose 1,4-beta-cellobiosidase activity"/>
    <property type="evidence" value="ECO:0007669"/>
    <property type="project" value="UniProtKB-EC"/>
</dbReference>
<evidence type="ECO:0000256" key="1">
    <source>
        <dbReference type="ARBA" id="ARBA00001641"/>
    </source>
</evidence>
<comment type="catalytic activity">
    <reaction evidence="1">
        <text>Hydrolysis of (1-&gt;4)-beta-D-glucosidic linkages in cellulose and cellotetraose, releasing cellobiose from the non-reducing ends of the chains.</text>
        <dbReference type="EC" id="3.2.1.91"/>
    </reaction>
</comment>
<dbReference type="PRINTS" id="PR00734">
    <property type="entry name" value="GLHYDRLASE7"/>
</dbReference>
<accession>A4UWX2</accession>
<dbReference type="GO" id="GO:0030245">
    <property type="term" value="P:cellulose catabolic process"/>
    <property type="evidence" value="ECO:0007669"/>
    <property type="project" value="UniProtKB-KW"/>
</dbReference>
<dbReference type="EMBL" id="AB274623">
    <property type="protein sequence ID" value="BAF57382.1"/>
    <property type="molecule type" value="mRNA"/>
</dbReference>
<sequence>MLAAALFTFACSVGVGTKTPENHPKLNWQNCASKGSCSQVSGEVTMDSNWRWTHDGNGKNCYDGNTWISSLCPDDKTCSDKCVLDGAEYQATYGIQSNGTALTLKFVTHGSYSTNIGSRLYLLKDKSTYYVFKLNNKEFTFSVDVSKLPCGLNGALYFVEMDADGGKAKYAGAKPGAEYGLGYCDAQCPSDLKFINGEANSEGWKPQSGDKNAGNGKYGSCCSEMDVWESNSQATALTPHVCKTTGQQRCSGKSECGGQDGQDRFAGLCDEDGCDFNNWRMGDKTFFGPGLIVDTKSPFVVVTQFYGSPVTEIRRKYVQNGKVIENSKSNIPGIDATAAISDHFCEQQKKAFGDTNDFKNKGGFAKLGQVFDRGMVLVLSLWDDHQVAMLWLDSTYPTNKDKSQPGVDRGPCPTSSGKPDDVESASADATVVYGNIKFGALDSTY</sequence>